<evidence type="ECO:0000259" key="4">
    <source>
        <dbReference type="PROSITE" id="PS50020"/>
    </source>
</evidence>
<organism evidence="6 7">
    <name type="scientific">Cordylochernes scorpioides</name>
    <dbReference type="NCBI Taxonomy" id="51811"/>
    <lineage>
        <taxon>Eukaryota</taxon>
        <taxon>Metazoa</taxon>
        <taxon>Ecdysozoa</taxon>
        <taxon>Arthropoda</taxon>
        <taxon>Chelicerata</taxon>
        <taxon>Arachnida</taxon>
        <taxon>Pseudoscorpiones</taxon>
        <taxon>Cheliferoidea</taxon>
        <taxon>Chernetidae</taxon>
        <taxon>Cordylochernes</taxon>
    </lineage>
</organism>
<feature type="region of interest" description="Disordered" evidence="3">
    <location>
        <begin position="781"/>
        <end position="801"/>
    </location>
</feature>
<dbReference type="Pfam" id="PF01846">
    <property type="entry name" value="FF"/>
    <property type="match status" value="4"/>
</dbReference>
<feature type="region of interest" description="Disordered" evidence="3">
    <location>
        <begin position="485"/>
        <end position="521"/>
    </location>
</feature>
<dbReference type="InterPro" id="IPR057565">
    <property type="entry name" value="WW_TCRG1_3rd"/>
</dbReference>
<feature type="domain" description="FF" evidence="5">
    <location>
        <begin position="353"/>
        <end position="408"/>
    </location>
</feature>
<dbReference type="Gene3D" id="2.20.70.10">
    <property type="match status" value="2"/>
</dbReference>
<dbReference type="PANTHER" id="PTHR15377:SF3">
    <property type="entry name" value="WW DOMAIN-CONTAINING PROTEIN"/>
    <property type="match status" value="1"/>
</dbReference>
<dbReference type="EMBL" id="CP092879">
    <property type="protein sequence ID" value="UYV78992.1"/>
    <property type="molecule type" value="Genomic_DNA"/>
</dbReference>
<dbReference type="InterPro" id="IPR036517">
    <property type="entry name" value="FF_domain_sf"/>
</dbReference>
<feature type="region of interest" description="Disordered" evidence="3">
    <location>
        <begin position="1"/>
        <end position="36"/>
    </location>
</feature>
<dbReference type="InterPro" id="IPR045148">
    <property type="entry name" value="TCRG1-like"/>
</dbReference>
<feature type="domain" description="FF" evidence="5">
    <location>
        <begin position="288"/>
        <end position="341"/>
    </location>
</feature>
<feature type="region of interest" description="Disordered" evidence="3">
    <location>
        <begin position="242"/>
        <end position="270"/>
    </location>
</feature>
<feature type="domain" description="WW" evidence="4">
    <location>
        <begin position="160"/>
        <end position="189"/>
    </location>
</feature>
<dbReference type="Gene3D" id="1.10.10.440">
    <property type="entry name" value="FF domain"/>
    <property type="match status" value="6"/>
</dbReference>
<proteinExistence type="predicted"/>
<feature type="compositionally biased region" description="Basic and acidic residues" evidence="3">
    <location>
        <begin position="186"/>
        <end position="198"/>
    </location>
</feature>
<feature type="domain" description="FF" evidence="5">
    <location>
        <begin position="535"/>
        <end position="592"/>
    </location>
</feature>
<name>A0ABY6LFK2_9ARAC</name>
<keyword evidence="7" id="KW-1185">Reference proteome</keyword>
<evidence type="ECO:0000256" key="1">
    <source>
        <dbReference type="ARBA" id="ARBA00022737"/>
    </source>
</evidence>
<reference evidence="6 7" key="1">
    <citation type="submission" date="2022-01" db="EMBL/GenBank/DDBJ databases">
        <title>A chromosomal length assembly of Cordylochernes scorpioides.</title>
        <authorList>
            <person name="Zeh D."/>
            <person name="Zeh J."/>
        </authorList>
    </citation>
    <scope>NUCLEOTIDE SEQUENCE [LARGE SCALE GENOMIC DNA]</scope>
    <source>
        <strain evidence="6">IN4F17</strain>
        <tissue evidence="6">Whole Body</tissue>
    </source>
</reference>
<dbReference type="PROSITE" id="PS50020">
    <property type="entry name" value="WW_DOMAIN_2"/>
    <property type="match status" value="2"/>
</dbReference>
<dbReference type="PROSITE" id="PS51676">
    <property type="entry name" value="FF"/>
    <property type="match status" value="5"/>
</dbReference>
<feature type="compositionally biased region" description="Low complexity" evidence="3">
    <location>
        <begin position="76"/>
        <end position="88"/>
    </location>
</feature>
<feature type="coiled-coil region" evidence="2">
    <location>
        <begin position="340"/>
        <end position="371"/>
    </location>
</feature>
<dbReference type="Pfam" id="PF23517">
    <property type="entry name" value="WW_TCERG1"/>
    <property type="match status" value="1"/>
</dbReference>
<keyword evidence="2" id="KW-0175">Coiled coil</keyword>
<feature type="domain" description="WW" evidence="4">
    <location>
        <begin position="21"/>
        <end position="54"/>
    </location>
</feature>
<keyword evidence="1" id="KW-0677">Repeat</keyword>
<evidence type="ECO:0000256" key="2">
    <source>
        <dbReference type="SAM" id="Coils"/>
    </source>
</evidence>
<feature type="region of interest" description="Disordered" evidence="3">
    <location>
        <begin position="178"/>
        <end position="228"/>
    </location>
</feature>
<evidence type="ECO:0000259" key="5">
    <source>
        <dbReference type="PROSITE" id="PS51676"/>
    </source>
</evidence>
<dbReference type="CDD" id="cd00201">
    <property type="entry name" value="WW"/>
    <property type="match status" value="1"/>
</dbReference>
<dbReference type="SUPFAM" id="SSF81698">
    <property type="entry name" value="FF domain"/>
    <property type="match status" value="4"/>
</dbReference>
<evidence type="ECO:0000256" key="3">
    <source>
        <dbReference type="SAM" id="MobiDB-lite"/>
    </source>
</evidence>
<dbReference type="Proteomes" id="UP001235939">
    <property type="component" value="Chromosome 17"/>
</dbReference>
<dbReference type="InterPro" id="IPR036020">
    <property type="entry name" value="WW_dom_sf"/>
</dbReference>
<evidence type="ECO:0000313" key="6">
    <source>
        <dbReference type="EMBL" id="UYV78992.1"/>
    </source>
</evidence>
<feature type="domain" description="FF" evidence="5">
    <location>
        <begin position="421"/>
        <end position="477"/>
    </location>
</feature>
<dbReference type="SMART" id="SM00456">
    <property type="entry name" value="WW"/>
    <property type="match status" value="2"/>
</dbReference>
<sequence>MPPPGMPPPGMPPPPGMNQPPNMPPPGGMPPPNMGMMYYYNARTRESIWTKPENVKILKQDQIDAIAQTSRVSSNTTTTTAAQAAVAQGVKIKEEPKETSGEKADIKMEDKQEAKSEDGQATPKGEEDKQGSPEKPAAKPAVQKVVDKSRPVSSTPIPGTPWCVVWTGDRRVFFFNPSTRTSVWEKPADLQNKPEVDKMIQSPPKPKEKIEEDEDEESQEPPSKKPNAIILMQILTWCRLDEEEEEASGEDKSSTTQEEGTAAAGVISREATMEAELRASKERANVPLEVRMKQFREMLVEKEVSAFSTWKKELHKIVFDSRYLLLSSKERKQAFDKYVKERAEEERREKKNKMKERREDFRKLLESANLSSKTTYIEFYKKYSKDERFKNIEKPREREIMFNDFLQELRKREREERSLHKEKVKRDFLELLKEESKNLAKHSHWSDVKKQLHSDPRYKAVESSSQREDWFREFINKLPSYSDLTKKCPQENEAAEKERERQQRVEASLREREKEVQRTLSTHLRERDKGRELHRHNEAVQHFNALLTDLVRNADLSWKEAKRMLRKDHRWELIESLNREEREGLFLDHIDMLNKKKKEKFRELLDETPEIALTTPWKEVGVAGLRQVGELTLDVLQARKAIKDDPRFSKFSANDRKCEREYKEYLKDKMVVAKTDLRELLKETKIITYNWPSYLKVVPLSATWGRAQSALPRDIYTPEHFNEVLGELLTLGYGRSKKLIEESSQHLEDIEKVLQNDKRYLVLECIEDERRELVMAYIEDLDRRGPPPPPTASEPSRRIVK</sequence>
<evidence type="ECO:0000313" key="7">
    <source>
        <dbReference type="Proteomes" id="UP001235939"/>
    </source>
</evidence>
<dbReference type="SMART" id="SM00441">
    <property type="entry name" value="FF"/>
    <property type="match status" value="6"/>
</dbReference>
<dbReference type="InterPro" id="IPR001202">
    <property type="entry name" value="WW_dom"/>
</dbReference>
<feature type="domain" description="FF" evidence="5">
    <location>
        <begin position="593"/>
        <end position="668"/>
    </location>
</feature>
<dbReference type="PANTHER" id="PTHR15377">
    <property type="entry name" value="TRANSCRIPTION ELONGATION REGULATOR 1"/>
    <property type="match status" value="1"/>
</dbReference>
<gene>
    <name evidence="6" type="ORF">LAZ67_17000572</name>
</gene>
<feature type="compositionally biased region" description="Pro residues" evidence="3">
    <location>
        <begin position="1"/>
        <end position="33"/>
    </location>
</feature>
<dbReference type="InterPro" id="IPR002713">
    <property type="entry name" value="FF_domain"/>
</dbReference>
<feature type="region of interest" description="Disordered" evidence="3">
    <location>
        <begin position="70"/>
        <end position="161"/>
    </location>
</feature>
<accession>A0ABY6LFK2</accession>
<feature type="compositionally biased region" description="Basic and acidic residues" evidence="3">
    <location>
        <begin position="91"/>
        <end position="132"/>
    </location>
</feature>
<protein>
    <submittedName>
        <fullName evidence="6">TCERG1</fullName>
    </submittedName>
</protein>
<dbReference type="SUPFAM" id="SSF51045">
    <property type="entry name" value="WW domain"/>
    <property type="match status" value="2"/>
</dbReference>